<feature type="signal peptide" evidence="1">
    <location>
        <begin position="1"/>
        <end position="25"/>
    </location>
</feature>
<accession>A0A246BCT6</accession>
<keyword evidence="3" id="KW-1185">Reference proteome</keyword>
<gene>
    <name evidence="2" type="ORF">AP75_00565</name>
</gene>
<proteinExistence type="predicted"/>
<dbReference type="PROSITE" id="PS51257">
    <property type="entry name" value="PROKAR_LIPOPROTEIN"/>
    <property type="match status" value="1"/>
</dbReference>
<evidence type="ECO:0000313" key="3">
    <source>
        <dbReference type="Proteomes" id="UP000197587"/>
    </source>
</evidence>
<reference evidence="2 3" key="2">
    <citation type="submission" date="2017-05" db="EMBL/GenBank/DDBJ databases">
        <title>Genome of Chryseobacterium haifense.</title>
        <authorList>
            <person name="Newman J.D."/>
        </authorList>
    </citation>
    <scope>NUCLEOTIDE SEQUENCE [LARGE SCALE GENOMIC DNA]</scope>
    <source>
        <strain evidence="2 3">DSM 19056</strain>
    </source>
</reference>
<keyword evidence="1" id="KW-0732">Signal</keyword>
<evidence type="ECO:0008006" key="4">
    <source>
        <dbReference type="Google" id="ProtNLM"/>
    </source>
</evidence>
<comment type="caution">
    <text evidence="2">The sequence shown here is derived from an EMBL/GenBank/DDBJ whole genome shotgun (WGS) entry which is preliminary data.</text>
</comment>
<dbReference type="AlphaFoldDB" id="A0A246BCT6"/>
<name>A0A246BCT6_9FLAO</name>
<evidence type="ECO:0000313" key="2">
    <source>
        <dbReference type="EMBL" id="OWK99476.1"/>
    </source>
</evidence>
<reference evidence="2 3" key="1">
    <citation type="submission" date="2014-01" db="EMBL/GenBank/DDBJ databases">
        <authorList>
            <consortium name="Genome Consortium for Active Teaching"/>
            <person name="Sontag T.C."/>
            <person name="Newman J.D."/>
        </authorList>
    </citation>
    <scope>NUCLEOTIDE SEQUENCE [LARGE SCALE GENOMIC DNA]</scope>
    <source>
        <strain evidence="2 3">DSM 19056</strain>
    </source>
</reference>
<sequence length="283" mass="33594">MIKKSVKILSILLLSYLMISCQTMKLEVSEPESWQEFQNVKGKVAEIIVNTETYSSETKDTIVQKENQHYFFNNKNKIIKRIDIYNKGIQPDTTTFSYHKNLLINSNFNSVNFNSTSYFFYDKNKKLTKRKIKTNNEFVLENDFKYDRNKNLTEITSYSINNKTLQNEKFLIDYKNRMVEILSFTNNVKDNITLKKYFNKKGQTKRGEFIFNDEKNKNYSLYSLITYDKAGNIISKNSYYFTGKPYNSSCYKYTYDKLGNVISSEMTSNNKLFEKSTYQIIYR</sequence>
<evidence type="ECO:0000256" key="1">
    <source>
        <dbReference type="SAM" id="SignalP"/>
    </source>
</evidence>
<dbReference type="Proteomes" id="UP000197587">
    <property type="component" value="Unassembled WGS sequence"/>
</dbReference>
<feature type="chain" id="PRO_5012128272" description="DUF4595 domain-containing protein" evidence="1">
    <location>
        <begin position="26"/>
        <end position="283"/>
    </location>
</feature>
<protein>
    <recommendedName>
        <fullName evidence="4">DUF4595 domain-containing protein</fullName>
    </recommendedName>
</protein>
<dbReference type="Gene3D" id="2.180.10.10">
    <property type="entry name" value="RHS repeat-associated core"/>
    <property type="match status" value="1"/>
</dbReference>
<dbReference type="EMBL" id="JASZ02000001">
    <property type="protein sequence ID" value="OWK99476.1"/>
    <property type="molecule type" value="Genomic_DNA"/>
</dbReference>
<organism evidence="2 3">
    <name type="scientific">Kaistella haifensis DSM 19056</name>
    <dbReference type="NCBI Taxonomy" id="1450526"/>
    <lineage>
        <taxon>Bacteria</taxon>
        <taxon>Pseudomonadati</taxon>
        <taxon>Bacteroidota</taxon>
        <taxon>Flavobacteriia</taxon>
        <taxon>Flavobacteriales</taxon>
        <taxon>Weeksellaceae</taxon>
        <taxon>Chryseobacterium group</taxon>
        <taxon>Kaistella</taxon>
    </lineage>
</organism>